<evidence type="ECO:0000313" key="1">
    <source>
        <dbReference type="EMBL" id="GEN61279.1"/>
    </source>
</evidence>
<dbReference type="Proteomes" id="UP000321635">
    <property type="component" value="Unassembled WGS sequence"/>
</dbReference>
<reference evidence="1 2" key="1">
    <citation type="submission" date="2019-07" db="EMBL/GenBank/DDBJ databases">
        <title>Whole genome shotgun sequence of Acetobacter nitrogenifigens NBRC 105050.</title>
        <authorList>
            <person name="Hosoyama A."/>
            <person name="Uohara A."/>
            <person name="Ohji S."/>
            <person name="Ichikawa N."/>
        </authorList>
    </citation>
    <scope>NUCLEOTIDE SEQUENCE [LARGE SCALE GENOMIC DNA]</scope>
    <source>
        <strain evidence="1 2">NBRC 105050</strain>
    </source>
</reference>
<proteinExistence type="predicted"/>
<sequence>MLWCASPKPAYSTEVPGAGPHDPEVMQVATAVCTQAASLDPELFHKATSIAKPDLGIKTVEK</sequence>
<evidence type="ECO:0000313" key="2">
    <source>
        <dbReference type="Proteomes" id="UP000321635"/>
    </source>
</evidence>
<name>A0A511XEA5_9PROT</name>
<dbReference type="AlphaFoldDB" id="A0A511XEA5"/>
<dbReference type="EMBL" id="BJYF01000031">
    <property type="protein sequence ID" value="GEN61279.1"/>
    <property type="molecule type" value="Genomic_DNA"/>
</dbReference>
<protein>
    <submittedName>
        <fullName evidence="1">Uncharacterized protein</fullName>
    </submittedName>
</protein>
<comment type="caution">
    <text evidence="1">The sequence shown here is derived from an EMBL/GenBank/DDBJ whole genome shotgun (WGS) entry which is preliminary data.</text>
</comment>
<organism evidence="1 2">
    <name type="scientific">Acetobacter nitrogenifigens DSM 23921 = NBRC 105050</name>
    <dbReference type="NCBI Taxonomy" id="1120919"/>
    <lineage>
        <taxon>Bacteria</taxon>
        <taxon>Pseudomonadati</taxon>
        <taxon>Pseudomonadota</taxon>
        <taxon>Alphaproteobacteria</taxon>
        <taxon>Acetobacterales</taxon>
        <taxon>Acetobacteraceae</taxon>
        <taxon>Acetobacter</taxon>
    </lineage>
</organism>
<accession>A0A511XEA5</accession>
<gene>
    <name evidence="1" type="ORF">ANI02nite_31630</name>
</gene>
<keyword evidence="2" id="KW-1185">Reference proteome</keyword>